<gene>
    <name evidence="2" type="ORF">O181_089893</name>
</gene>
<keyword evidence="3" id="KW-1185">Reference proteome</keyword>
<organism evidence="2 3">
    <name type="scientific">Austropuccinia psidii MF-1</name>
    <dbReference type="NCBI Taxonomy" id="1389203"/>
    <lineage>
        <taxon>Eukaryota</taxon>
        <taxon>Fungi</taxon>
        <taxon>Dikarya</taxon>
        <taxon>Basidiomycota</taxon>
        <taxon>Pucciniomycotina</taxon>
        <taxon>Pucciniomycetes</taxon>
        <taxon>Pucciniales</taxon>
        <taxon>Sphaerophragmiaceae</taxon>
        <taxon>Austropuccinia</taxon>
    </lineage>
</organism>
<dbReference type="PANTHER" id="PTHR37984">
    <property type="entry name" value="PROTEIN CBG26694"/>
    <property type="match status" value="1"/>
</dbReference>
<name>A0A9Q3IU49_9BASI</name>
<feature type="domain" description="Reverse transcriptase" evidence="1">
    <location>
        <begin position="4"/>
        <end position="152"/>
    </location>
</feature>
<feature type="non-terminal residue" evidence="2">
    <location>
        <position position="207"/>
    </location>
</feature>
<proteinExistence type="predicted"/>
<dbReference type="CDD" id="cd01647">
    <property type="entry name" value="RT_LTR"/>
    <property type="match status" value="1"/>
</dbReference>
<dbReference type="InterPro" id="IPR043128">
    <property type="entry name" value="Rev_trsase/Diguanyl_cyclase"/>
</dbReference>
<sequence length="207" mass="23889">MVGDFRALNTYLVPDRYPIPRIQETLTQLSKAKYITSMDSLKGFHQNVLMPKAKKLLTIITHCGIDEYLRMPFGIKNAPFHYQRMMNTIFPTEISEEWLIIYTDDIITCSDSWSLHLERVARVLHKVGEVNMKISLQKCNFGFEELKELGHVVSGLSLGIDKNNVAAVLIKPIPQNKKEMMSFVGFSSYYRQHLKDFAILAKSLYRI</sequence>
<dbReference type="SUPFAM" id="SSF56672">
    <property type="entry name" value="DNA/RNA polymerases"/>
    <property type="match status" value="1"/>
</dbReference>
<comment type="caution">
    <text evidence="2">The sequence shown here is derived from an EMBL/GenBank/DDBJ whole genome shotgun (WGS) entry which is preliminary data.</text>
</comment>
<dbReference type="InterPro" id="IPR000477">
    <property type="entry name" value="RT_dom"/>
</dbReference>
<dbReference type="PANTHER" id="PTHR37984:SF5">
    <property type="entry name" value="PROTEIN NYNRIN-LIKE"/>
    <property type="match status" value="1"/>
</dbReference>
<dbReference type="InterPro" id="IPR043502">
    <property type="entry name" value="DNA/RNA_pol_sf"/>
</dbReference>
<evidence type="ECO:0000259" key="1">
    <source>
        <dbReference type="Pfam" id="PF00078"/>
    </source>
</evidence>
<dbReference type="Pfam" id="PF00078">
    <property type="entry name" value="RVT_1"/>
    <property type="match status" value="1"/>
</dbReference>
<protein>
    <recommendedName>
        <fullName evidence="1">Reverse transcriptase domain-containing protein</fullName>
    </recommendedName>
</protein>
<accession>A0A9Q3IU49</accession>
<dbReference type="OrthoDB" id="3271192at2759"/>
<dbReference type="InterPro" id="IPR050951">
    <property type="entry name" value="Retrovirus_Pol_polyprotein"/>
</dbReference>
<dbReference type="Gene3D" id="3.30.70.270">
    <property type="match status" value="2"/>
</dbReference>
<evidence type="ECO:0000313" key="3">
    <source>
        <dbReference type="Proteomes" id="UP000765509"/>
    </source>
</evidence>
<dbReference type="EMBL" id="AVOT02055679">
    <property type="protein sequence ID" value="MBW0550178.1"/>
    <property type="molecule type" value="Genomic_DNA"/>
</dbReference>
<dbReference type="Proteomes" id="UP000765509">
    <property type="component" value="Unassembled WGS sequence"/>
</dbReference>
<reference evidence="2" key="1">
    <citation type="submission" date="2021-03" db="EMBL/GenBank/DDBJ databases">
        <title>Draft genome sequence of rust myrtle Austropuccinia psidii MF-1, a brazilian biotype.</title>
        <authorList>
            <person name="Quecine M.C."/>
            <person name="Pachon D.M.R."/>
            <person name="Bonatelli M.L."/>
            <person name="Correr F.H."/>
            <person name="Franceschini L.M."/>
            <person name="Leite T.F."/>
            <person name="Margarido G.R.A."/>
            <person name="Almeida C.A."/>
            <person name="Ferrarezi J.A."/>
            <person name="Labate C.A."/>
        </authorList>
    </citation>
    <scope>NUCLEOTIDE SEQUENCE</scope>
    <source>
        <strain evidence="2">MF-1</strain>
    </source>
</reference>
<dbReference type="AlphaFoldDB" id="A0A9Q3IU49"/>
<evidence type="ECO:0000313" key="2">
    <source>
        <dbReference type="EMBL" id="MBW0550178.1"/>
    </source>
</evidence>